<dbReference type="AlphaFoldDB" id="A0A9P8Q5I4"/>
<dbReference type="Proteomes" id="UP000774326">
    <property type="component" value="Unassembled WGS sequence"/>
</dbReference>
<keyword evidence="2" id="KW-1185">Reference proteome</keyword>
<evidence type="ECO:0000313" key="2">
    <source>
        <dbReference type="Proteomes" id="UP000774326"/>
    </source>
</evidence>
<reference evidence="1" key="2">
    <citation type="submission" date="2021-01" db="EMBL/GenBank/DDBJ databases">
        <authorList>
            <person name="Schikora-Tamarit M.A."/>
        </authorList>
    </citation>
    <scope>NUCLEOTIDE SEQUENCE</scope>
    <source>
        <strain evidence="1">CBS2887</strain>
    </source>
</reference>
<dbReference type="EMBL" id="JAEUBG010002433">
    <property type="protein sequence ID" value="KAH3684503.1"/>
    <property type="molecule type" value="Genomic_DNA"/>
</dbReference>
<name>A0A9P8Q5I4_WICPI</name>
<reference evidence="1" key="1">
    <citation type="journal article" date="2021" name="Open Biol.">
        <title>Shared evolutionary footprints suggest mitochondrial oxidative damage underlies multiple complex I losses in fungi.</title>
        <authorList>
            <person name="Schikora-Tamarit M.A."/>
            <person name="Marcet-Houben M."/>
            <person name="Nosek J."/>
            <person name="Gabaldon T."/>
        </authorList>
    </citation>
    <scope>NUCLEOTIDE SEQUENCE</scope>
    <source>
        <strain evidence="1">CBS2887</strain>
    </source>
</reference>
<gene>
    <name evidence="1" type="ORF">WICPIJ_004512</name>
</gene>
<evidence type="ECO:0000313" key="1">
    <source>
        <dbReference type="EMBL" id="KAH3684503.1"/>
    </source>
</evidence>
<proteinExistence type="predicted"/>
<comment type="caution">
    <text evidence="1">The sequence shown here is derived from an EMBL/GenBank/DDBJ whole genome shotgun (WGS) entry which is preliminary data.</text>
</comment>
<protein>
    <submittedName>
        <fullName evidence="1">Uncharacterized protein</fullName>
    </submittedName>
</protein>
<sequence length="139" mass="15528">MFTKLTGNPKVLKTSMIRVEIPPVALGEEVFIDMGVFQVQVLHLSSMKEPNLTVMDQIVCYFQKSAIEDMCNDFQNAGVQSNRSEIFHGAGDFEAFLWDQSDVDQGQFVRETACLSQTGGEISNQWAEILDTQGDQLVC</sequence>
<accession>A0A9P8Q5I4</accession>
<organism evidence="1 2">
    <name type="scientific">Wickerhamomyces pijperi</name>
    <name type="common">Yeast</name>
    <name type="synonym">Pichia pijperi</name>
    <dbReference type="NCBI Taxonomy" id="599730"/>
    <lineage>
        <taxon>Eukaryota</taxon>
        <taxon>Fungi</taxon>
        <taxon>Dikarya</taxon>
        <taxon>Ascomycota</taxon>
        <taxon>Saccharomycotina</taxon>
        <taxon>Saccharomycetes</taxon>
        <taxon>Phaffomycetales</taxon>
        <taxon>Wickerhamomycetaceae</taxon>
        <taxon>Wickerhamomyces</taxon>
    </lineage>
</organism>